<dbReference type="GO" id="GO:0019825">
    <property type="term" value="F:oxygen binding"/>
    <property type="evidence" value="ECO:0007669"/>
    <property type="project" value="InterPro"/>
</dbReference>
<keyword evidence="4" id="KW-0408">Iron</keyword>
<keyword evidence="8" id="KW-1185">Reference proteome</keyword>
<dbReference type="GO" id="GO:0008941">
    <property type="term" value="F:nitric oxide dioxygenase NAD(P)H activity"/>
    <property type="evidence" value="ECO:0007669"/>
    <property type="project" value="TreeGrafter"/>
</dbReference>
<dbReference type="Gene3D" id="1.10.490.10">
    <property type="entry name" value="Globins"/>
    <property type="match status" value="1"/>
</dbReference>
<dbReference type="GO" id="GO:0071949">
    <property type="term" value="F:FAD binding"/>
    <property type="evidence" value="ECO:0007669"/>
    <property type="project" value="TreeGrafter"/>
</dbReference>
<dbReference type="GO" id="GO:0005344">
    <property type="term" value="F:oxygen carrier activity"/>
    <property type="evidence" value="ECO:0007669"/>
    <property type="project" value="UniProtKB-KW"/>
</dbReference>
<dbReference type="InterPro" id="IPR012292">
    <property type="entry name" value="Globin/Proto"/>
</dbReference>
<keyword evidence="5" id="KW-0813">Transport</keyword>
<dbReference type="PANTHER" id="PTHR43396:SF3">
    <property type="entry name" value="FLAVOHEMOPROTEIN"/>
    <property type="match status" value="1"/>
</dbReference>
<keyword evidence="1 5" id="KW-0349">Heme</keyword>
<evidence type="ECO:0000313" key="8">
    <source>
        <dbReference type="Proteomes" id="UP000629098"/>
    </source>
</evidence>
<keyword evidence="2 5" id="KW-0561">Oxygen transport</keyword>
<evidence type="ECO:0000256" key="1">
    <source>
        <dbReference type="ARBA" id="ARBA00022617"/>
    </source>
</evidence>
<evidence type="ECO:0000256" key="2">
    <source>
        <dbReference type="ARBA" id="ARBA00022621"/>
    </source>
</evidence>
<dbReference type="AlphaFoldDB" id="A0A8J6XP81"/>
<dbReference type="GO" id="GO:0071500">
    <property type="term" value="P:cellular response to nitrosative stress"/>
    <property type="evidence" value="ECO:0007669"/>
    <property type="project" value="TreeGrafter"/>
</dbReference>
<protein>
    <submittedName>
        <fullName evidence="7">Flavohemoprotein</fullName>
    </submittedName>
</protein>
<accession>A0A8J6XP81</accession>
<dbReference type="GO" id="GO:0046210">
    <property type="term" value="P:nitric oxide catabolic process"/>
    <property type="evidence" value="ECO:0007669"/>
    <property type="project" value="TreeGrafter"/>
</dbReference>
<evidence type="ECO:0000259" key="6">
    <source>
        <dbReference type="PROSITE" id="PS01033"/>
    </source>
</evidence>
<comment type="similarity">
    <text evidence="5">Belongs to the globin family.</text>
</comment>
<reference evidence="7" key="1">
    <citation type="submission" date="2020-09" db="EMBL/GenBank/DDBJ databases">
        <title>Iningainema tapete sp. nov. (Scytonemataceae, Cyanobacteria) from greenhouses in central Florida (USA) produces two types of nodularin with biosynthetic potential for microcystin-LR and anabaenopeptins.</title>
        <authorList>
            <person name="Berthold D.E."/>
            <person name="Lefler F.W."/>
            <person name="Huang I.-S."/>
            <person name="Abdulla H."/>
            <person name="Zimba P.V."/>
            <person name="Laughinghouse H.D. IV."/>
        </authorList>
    </citation>
    <scope>NUCLEOTIDE SEQUENCE</scope>
    <source>
        <strain evidence="7">BLCCT55</strain>
    </source>
</reference>
<evidence type="ECO:0000313" key="7">
    <source>
        <dbReference type="EMBL" id="MBD2775549.1"/>
    </source>
</evidence>
<dbReference type="CDD" id="cd12131">
    <property type="entry name" value="HGbI-like"/>
    <property type="match status" value="1"/>
</dbReference>
<organism evidence="7 8">
    <name type="scientific">Iningainema tapete BLCC-T55</name>
    <dbReference type="NCBI Taxonomy" id="2748662"/>
    <lineage>
        <taxon>Bacteria</taxon>
        <taxon>Bacillati</taxon>
        <taxon>Cyanobacteriota</taxon>
        <taxon>Cyanophyceae</taxon>
        <taxon>Nostocales</taxon>
        <taxon>Scytonemataceae</taxon>
        <taxon>Iningainema tapete</taxon>
    </lineage>
</organism>
<feature type="domain" description="Globin" evidence="6">
    <location>
        <begin position="1"/>
        <end position="133"/>
    </location>
</feature>
<dbReference type="PROSITE" id="PS01033">
    <property type="entry name" value="GLOBIN"/>
    <property type="match status" value="1"/>
</dbReference>
<dbReference type="GO" id="GO:0020037">
    <property type="term" value="F:heme binding"/>
    <property type="evidence" value="ECO:0007669"/>
    <property type="project" value="InterPro"/>
</dbReference>
<gene>
    <name evidence="7" type="ORF">ICL16_26695</name>
</gene>
<keyword evidence="3" id="KW-0479">Metal-binding</keyword>
<evidence type="ECO:0000256" key="4">
    <source>
        <dbReference type="ARBA" id="ARBA00023004"/>
    </source>
</evidence>
<dbReference type="RefSeq" id="WP_190834066.1">
    <property type="nucleotide sequence ID" value="NZ_CAWPPI010000082.1"/>
</dbReference>
<evidence type="ECO:0000256" key="3">
    <source>
        <dbReference type="ARBA" id="ARBA00022723"/>
    </source>
</evidence>
<dbReference type="Pfam" id="PF00042">
    <property type="entry name" value="Globin"/>
    <property type="match status" value="1"/>
</dbReference>
<dbReference type="PANTHER" id="PTHR43396">
    <property type="entry name" value="FLAVOHEMOPROTEIN"/>
    <property type="match status" value="1"/>
</dbReference>
<dbReference type="GO" id="GO:0046872">
    <property type="term" value="F:metal ion binding"/>
    <property type="evidence" value="ECO:0007669"/>
    <property type="project" value="UniProtKB-KW"/>
</dbReference>
<name>A0A8J6XP81_9CYAN</name>
<dbReference type="InterPro" id="IPR000971">
    <property type="entry name" value="Globin"/>
</dbReference>
<evidence type="ECO:0000256" key="5">
    <source>
        <dbReference type="RuleBase" id="RU000356"/>
    </source>
</evidence>
<dbReference type="SUPFAM" id="SSF46458">
    <property type="entry name" value="Globin-like"/>
    <property type="match status" value="1"/>
</dbReference>
<proteinExistence type="inferred from homology"/>
<sequence>MSLNVEVLEQSFAQIKPHSTEFAASFYDNLFADYPDVQPLFAHTNMVEQRKHLLSALVLVVENLRKSDVLNQALRGLGARHLEYSVLPEHYPMIGATLLKTFEYYLGDDWNPEVKQAWTDAYSEIAQVMQQGL</sequence>
<dbReference type="InterPro" id="IPR009050">
    <property type="entry name" value="Globin-like_sf"/>
</dbReference>
<comment type="caution">
    <text evidence="7">The sequence shown here is derived from an EMBL/GenBank/DDBJ whole genome shotgun (WGS) entry which is preliminary data.</text>
</comment>
<dbReference type="Proteomes" id="UP000629098">
    <property type="component" value="Unassembled WGS sequence"/>
</dbReference>
<dbReference type="EMBL" id="JACXAE010000082">
    <property type="protein sequence ID" value="MBD2775549.1"/>
    <property type="molecule type" value="Genomic_DNA"/>
</dbReference>